<dbReference type="InterPro" id="IPR036322">
    <property type="entry name" value="WD40_repeat_dom_sf"/>
</dbReference>
<dbReference type="InterPro" id="IPR006595">
    <property type="entry name" value="CTLH_C"/>
</dbReference>
<feature type="region of interest" description="Disordered" evidence="5">
    <location>
        <begin position="1"/>
        <end position="67"/>
    </location>
</feature>
<evidence type="ECO:0000256" key="3">
    <source>
        <dbReference type="ARBA" id="ARBA00022737"/>
    </source>
</evidence>
<dbReference type="SUPFAM" id="SSF50978">
    <property type="entry name" value="WD40 repeat-like"/>
    <property type="match status" value="1"/>
</dbReference>
<dbReference type="InterPro" id="IPR019775">
    <property type="entry name" value="WD40_repeat_CS"/>
</dbReference>
<dbReference type="CDD" id="cd00200">
    <property type="entry name" value="WD40"/>
    <property type="match status" value="1"/>
</dbReference>
<dbReference type="AlphaFoldDB" id="A0A6A6H2Y7"/>
<organism evidence="7 8">
    <name type="scientific">Viridothelium virens</name>
    <name type="common">Speckled blister lichen</name>
    <name type="synonym">Trypethelium virens</name>
    <dbReference type="NCBI Taxonomy" id="1048519"/>
    <lineage>
        <taxon>Eukaryota</taxon>
        <taxon>Fungi</taxon>
        <taxon>Dikarya</taxon>
        <taxon>Ascomycota</taxon>
        <taxon>Pezizomycotina</taxon>
        <taxon>Dothideomycetes</taxon>
        <taxon>Dothideomycetes incertae sedis</taxon>
        <taxon>Trypetheliales</taxon>
        <taxon>Trypetheliaceae</taxon>
        <taxon>Viridothelium</taxon>
    </lineage>
</organism>
<evidence type="ECO:0000256" key="1">
    <source>
        <dbReference type="ARBA" id="ARBA00002343"/>
    </source>
</evidence>
<dbReference type="PROSITE" id="PS50896">
    <property type="entry name" value="LISH"/>
    <property type="match status" value="1"/>
</dbReference>
<dbReference type="PROSITE" id="PS50897">
    <property type="entry name" value="CTLH"/>
    <property type="match status" value="1"/>
</dbReference>
<dbReference type="EMBL" id="ML991816">
    <property type="protein sequence ID" value="KAF2232395.1"/>
    <property type="molecule type" value="Genomic_DNA"/>
</dbReference>
<dbReference type="GO" id="GO:0043161">
    <property type="term" value="P:proteasome-mediated ubiquitin-dependent protein catabolic process"/>
    <property type="evidence" value="ECO:0007669"/>
    <property type="project" value="TreeGrafter"/>
</dbReference>
<name>A0A6A6H2Y7_VIRVR</name>
<dbReference type="PROSITE" id="PS50082">
    <property type="entry name" value="WD_REPEATS_2"/>
    <property type="match status" value="3"/>
</dbReference>
<dbReference type="Pfam" id="PF12894">
    <property type="entry name" value="ANAPC4_WD40"/>
    <property type="match status" value="1"/>
</dbReference>
<dbReference type="OrthoDB" id="972532at2759"/>
<sequence>MRPEHDPSKNITPSRPFSHRSSNGSSNGTTIPPSMKTSPSSHTNGSHEKSESNGYTNGVGRPTGSFFGHDREEVTRILIQSLQDLGYQAAAQQLSRESGHELEGPAVAAFRNAVLQGEWTEAEAFLLGSVEQNQGAVSHGTRAIDHGISNSRGSLSNNSGSREGQLDGQLSGLVLSETATRNELLFLMRQQKYLELLENRDLGAALMVLRQELTPYSSNTSRLHALSSLMMCESAADLRIQAKWDGSDGQSRSQLLSDLSRSISPSVMIPEHRLAVLLQRVKDNQIAECKYHNTADSPSLYLDHTCSRDEFPLVTGRILQGQQDEIWGLQFSHDGTMLATASKDSTVLIYETVNFKTVHSLADHSEGGITYVAWSPDDSKVVSCGQDKSARVWDTQTGNCLLDLTDFTDPVTTAVWTPNGQNIILGSLTPELPISIWNLKGERIYKWEEENRSSKIRVHDIALSPDGNRLVAITSDDRIFIYDYWSRNQLAQWSMGTRMTCINISSDGRHVLVNMKDDRVVMLDIDTGETVQTFPGQKQSTFMIRSCFGGAGEELIASGSEDSKVYIWRRRSGELIEKLEGHEKPSGPESTSFVNAIAWHPHDPSIFASAGDDHTVRMYVTKALQGGHRQGPLAKTPLC</sequence>
<evidence type="ECO:0000313" key="8">
    <source>
        <dbReference type="Proteomes" id="UP000800092"/>
    </source>
</evidence>
<evidence type="ECO:0000313" key="7">
    <source>
        <dbReference type="EMBL" id="KAF2232395.1"/>
    </source>
</evidence>
<feature type="repeat" description="WD" evidence="4">
    <location>
        <begin position="319"/>
        <end position="360"/>
    </location>
</feature>
<evidence type="ECO:0000256" key="5">
    <source>
        <dbReference type="SAM" id="MobiDB-lite"/>
    </source>
</evidence>
<dbReference type="Pfam" id="PF00400">
    <property type="entry name" value="WD40"/>
    <property type="match status" value="4"/>
</dbReference>
<dbReference type="InterPro" id="IPR001680">
    <property type="entry name" value="WD40_rpt"/>
</dbReference>
<evidence type="ECO:0000256" key="4">
    <source>
        <dbReference type="PROSITE-ProRule" id="PRU00221"/>
    </source>
</evidence>
<keyword evidence="8" id="KW-1185">Reference proteome</keyword>
<evidence type="ECO:0000256" key="2">
    <source>
        <dbReference type="ARBA" id="ARBA00022574"/>
    </source>
</evidence>
<dbReference type="Gene3D" id="2.130.10.10">
    <property type="entry name" value="YVTN repeat-like/Quinoprotein amine dehydrogenase"/>
    <property type="match status" value="1"/>
</dbReference>
<dbReference type="InterPro" id="IPR006594">
    <property type="entry name" value="LisH"/>
</dbReference>
<dbReference type="Proteomes" id="UP000800092">
    <property type="component" value="Unassembled WGS sequence"/>
</dbReference>
<dbReference type="InterPro" id="IPR051350">
    <property type="entry name" value="WD_repeat-ST_regulator"/>
</dbReference>
<feature type="region of interest" description="Disordered" evidence="5">
    <location>
        <begin position="137"/>
        <end position="166"/>
    </location>
</feature>
<feature type="repeat" description="WD" evidence="4">
    <location>
        <begin position="362"/>
        <end position="403"/>
    </location>
</feature>
<feature type="compositionally biased region" description="Low complexity" evidence="5">
    <location>
        <begin position="149"/>
        <end position="162"/>
    </location>
</feature>
<comment type="function">
    <text evidence="1">Involved in the proteasome-dependent degradation of fructose-1,6-bisphosphatase.</text>
</comment>
<dbReference type="PANTHER" id="PTHR22838:SF0">
    <property type="entry name" value="WD REPEAT-CONTAINING PROTEIN 26"/>
    <property type="match status" value="1"/>
</dbReference>
<dbReference type="InterPro" id="IPR015943">
    <property type="entry name" value="WD40/YVTN_repeat-like_dom_sf"/>
</dbReference>
<dbReference type="PROSITE" id="PS00678">
    <property type="entry name" value="WD_REPEATS_1"/>
    <property type="match status" value="1"/>
</dbReference>
<gene>
    <name evidence="7" type="ORF">EV356DRAFT_450282</name>
</gene>
<dbReference type="GO" id="GO:0034657">
    <property type="term" value="C:GID complex"/>
    <property type="evidence" value="ECO:0007669"/>
    <property type="project" value="TreeGrafter"/>
</dbReference>
<feature type="compositionally biased region" description="Polar residues" evidence="5">
    <location>
        <begin position="9"/>
        <end position="44"/>
    </location>
</feature>
<keyword evidence="3" id="KW-0677">Repeat</keyword>
<feature type="domain" description="CTLH" evidence="6">
    <location>
        <begin position="182"/>
        <end position="204"/>
    </location>
</feature>
<protein>
    <submittedName>
        <fullName evidence="7">WD domain protein</fullName>
    </submittedName>
</protein>
<dbReference type="InterPro" id="IPR024977">
    <property type="entry name" value="Apc4-like_WD40_dom"/>
</dbReference>
<reference evidence="7" key="1">
    <citation type="journal article" date="2020" name="Stud. Mycol.">
        <title>101 Dothideomycetes genomes: a test case for predicting lifestyles and emergence of pathogens.</title>
        <authorList>
            <person name="Haridas S."/>
            <person name="Albert R."/>
            <person name="Binder M."/>
            <person name="Bloem J."/>
            <person name="Labutti K."/>
            <person name="Salamov A."/>
            <person name="Andreopoulos B."/>
            <person name="Baker S."/>
            <person name="Barry K."/>
            <person name="Bills G."/>
            <person name="Bluhm B."/>
            <person name="Cannon C."/>
            <person name="Castanera R."/>
            <person name="Culley D."/>
            <person name="Daum C."/>
            <person name="Ezra D."/>
            <person name="Gonzalez J."/>
            <person name="Henrissat B."/>
            <person name="Kuo A."/>
            <person name="Liang C."/>
            <person name="Lipzen A."/>
            <person name="Lutzoni F."/>
            <person name="Magnuson J."/>
            <person name="Mondo S."/>
            <person name="Nolan M."/>
            <person name="Ohm R."/>
            <person name="Pangilinan J."/>
            <person name="Park H.-J."/>
            <person name="Ramirez L."/>
            <person name="Alfaro M."/>
            <person name="Sun H."/>
            <person name="Tritt A."/>
            <person name="Yoshinaga Y."/>
            <person name="Zwiers L.-H."/>
            <person name="Turgeon B."/>
            <person name="Goodwin S."/>
            <person name="Spatafora J."/>
            <person name="Crous P."/>
            <person name="Grigoriev I."/>
        </authorList>
    </citation>
    <scope>NUCLEOTIDE SEQUENCE</scope>
    <source>
        <strain evidence="7">Tuck. ex Michener</strain>
    </source>
</reference>
<dbReference type="PANTHER" id="PTHR22838">
    <property type="entry name" value="WD REPEAT PROTEIN 26-RELATED"/>
    <property type="match status" value="1"/>
</dbReference>
<keyword evidence="2 4" id="KW-0853">WD repeat</keyword>
<dbReference type="Pfam" id="PF23627">
    <property type="entry name" value="LisH_WDR26"/>
    <property type="match status" value="1"/>
</dbReference>
<evidence type="ECO:0000259" key="6">
    <source>
        <dbReference type="PROSITE" id="PS50897"/>
    </source>
</evidence>
<dbReference type="SMART" id="SM00320">
    <property type="entry name" value="WD40"/>
    <property type="match status" value="6"/>
</dbReference>
<dbReference type="PROSITE" id="PS50294">
    <property type="entry name" value="WD_REPEATS_REGION"/>
    <property type="match status" value="2"/>
</dbReference>
<accession>A0A6A6H2Y7</accession>
<feature type="repeat" description="WD" evidence="4">
    <location>
        <begin position="555"/>
        <end position="578"/>
    </location>
</feature>
<proteinExistence type="predicted"/>